<gene>
    <name evidence="1" type="ORF">B9Z19DRAFT_1078152</name>
</gene>
<evidence type="ECO:0000313" key="1">
    <source>
        <dbReference type="EMBL" id="PUU80930.1"/>
    </source>
</evidence>
<sequence length="56" mass="6134">MIYLDYVLFMQQLIHEANVNARTGANGVVAGAGKKVGITARDVRKVSQVTLRKFKG</sequence>
<dbReference type="InterPro" id="IPR009072">
    <property type="entry name" value="Histone-fold"/>
</dbReference>
<dbReference type="Proteomes" id="UP000244722">
    <property type="component" value="Unassembled WGS sequence"/>
</dbReference>
<accession>A0A2T6ZZQ4</accession>
<dbReference type="GO" id="GO:0046982">
    <property type="term" value="F:protein heterodimerization activity"/>
    <property type="evidence" value="ECO:0007669"/>
    <property type="project" value="InterPro"/>
</dbReference>
<protein>
    <submittedName>
        <fullName evidence="1">Uncharacterized protein</fullName>
    </submittedName>
</protein>
<name>A0A2T6ZZQ4_TUBBO</name>
<dbReference type="AlphaFoldDB" id="A0A2T6ZZQ4"/>
<comment type="caution">
    <text evidence="1">The sequence shown here is derived from an EMBL/GenBank/DDBJ whole genome shotgun (WGS) entry which is preliminary data.</text>
</comment>
<dbReference type="STRING" id="42251.A0A2T6ZZQ4"/>
<reference evidence="1 2" key="1">
    <citation type="submission" date="2017-04" db="EMBL/GenBank/DDBJ databases">
        <title>Draft genome sequence of Tuber borchii Vittad., a whitish edible truffle.</title>
        <authorList>
            <consortium name="DOE Joint Genome Institute"/>
            <person name="Murat C."/>
            <person name="Kuo A."/>
            <person name="Barry K.W."/>
            <person name="Clum A."/>
            <person name="Dockter R.B."/>
            <person name="Fauchery L."/>
            <person name="Iotti M."/>
            <person name="Kohler A."/>
            <person name="Labutti K."/>
            <person name="Lindquist E.A."/>
            <person name="Lipzen A."/>
            <person name="Ohm R.A."/>
            <person name="Wang M."/>
            <person name="Grigoriev I.V."/>
            <person name="Zambonelli A."/>
            <person name="Martin F.M."/>
        </authorList>
    </citation>
    <scope>NUCLEOTIDE SEQUENCE [LARGE SCALE GENOMIC DNA]</scope>
    <source>
        <strain evidence="1 2">Tbo3840</strain>
    </source>
</reference>
<organism evidence="1 2">
    <name type="scientific">Tuber borchii</name>
    <name type="common">White truffle</name>
    <dbReference type="NCBI Taxonomy" id="42251"/>
    <lineage>
        <taxon>Eukaryota</taxon>
        <taxon>Fungi</taxon>
        <taxon>Dikarya</taxon>
        <taxon>Ascomycota</taxon>
        <taxon>Pezizomycotina</taxon>
        <taxon>Pezizomycetes</taxon>
        <taxon>Pezizales</taxon>
        <taxon>Tuberaceae</taxon>
        <taxon>Tuber</taxon>
    </lineage>
</organism>
<proteinExistence type="predicted"/>
<evidence type="ECO:0000313" key="2">
    <source>
        <dbReference type="Proteomes" id="UP000244722"/>
    </source>
</evidence>
<dbReference type="CDD" id="cd13732">
    <property type="entry name" value="HFD_CENP-W"/>
    <property type="match status" value="1"/>
</dbReference>
<keyword evidence="2" id="KW-1185">Reference proteome</keyword>
<dbReference type="EMBL" id="NESQ01000053">
    <property type="protein sequence ID" value="PUU80930.1"/>
    <property type="molecule type" value="Genomic_DNA"/>
</dbReference>
<dbReference type="Gene3D" id="1.10.20.10">
    <property type="entry name" value="Histone, subunit A"/>
    <property type="match status" value="1"/>
</dbReference>